<evidence type="ECO:0000313" key="7">
    <source>
        <dbReference type="Proteomes" id="UP000318878"/>
    </source>
</evidence>
<evidence type="ECO:0000259" key="5">
    <source>
        <dbReference type="Pfam" id="PF00437"/>
    </source>
</evidence>
<evidence type="ECO:0000256" key="3">
    <source>
        <dbReference type="ARBA" id="ARBA00022840"/>
    </source>
</evidence>
<keyword evidence="4" id="KW-0472">Membrane</keyword>
<reference evidence="6 7" key="1">
    <citation type="submission" date="2019-02" db="EMBL/GenBank/DDBJ databases">
        <title>Deep-cultivation of Planctomycetes and their phenomic and genomic characterization uncovers novel biology.</title>
        <authorList>
            <person name="Wiegand S."/>
            <person name="Jogler M."/>
            <person name="Boedeker C."/>
            <person name="Pinto D."/>
            <person name="Vollmers J."/>
            <person name="Rivas-Marin E."/>
            <person name="Kohn T."/>
            <person name="Peeters S.H."/>
            <person name="Heuer A."/>
            <person name="Rast P."/>
            <person name="Oberbeckmann S."/>
            <person name="Bunk B."/>
            <person name="Jeske O."/>
            <person name="Meyerdierks A."/>
            <person name="Storesund J.E."/>
            <person name="Kallscheuer N."/>
            <person name="Luecker S."/>
            <person name="Lage O.M."/>
            <person name="Pohl T."/>
            <person name="Merkel B.J."/>
            <person name="Hornburger P."/>
            <person name="Mueller R.-W."/>
            <person name="Bruemmer F."/>
            <person name="Labrenz M."/>
            <person name="Spormann A.M."/>
            <person name="Op Den Camp H."/>
            <person name="Overmann J."/>
            <person name="Amann R."/>
            <person name="Jetten M.S.M."/>
            <person name="Mascher T."/>
            <person name="Medema M.H."/>
            <person name="Devos D.P."/>
            <person name="Kaster A.-K."/>
            <person name="Ovreas L."/>
            <person name="Rohde M."/>
            <person name="Galperin M.Y."/>
            <person name="Jogler C."/>
        </authorList>
    </citation>
    <scope>NUCLEOTIDE SEQUENCE [LARGE SCALE GENOMIC DNA]</scope>
    <source>
        <strain evidence="6 7">Enr8</strain>
    </source>
</reference>
<keyword evidence="7" id="KW-1185">Reference proteome</keyword>
<evidence type="ECO:0000256" key="4">
    <source>
        <dbReference type="SAM" id="Phobius"/>
    </source>
</evidence>
<proteinExistence type="inferred from homology"/>
<dbReference type="GO" id="GO:0016887">
    <property type="term" value="F:ATP hydrolysis activity"/>
    <property type="evidence" value="ECO:0007669"/>
    <property type="project" value="TreeGrafter"/>
</dbReference>
<dbReference type="Proteomes" id="UP000318878">
    <property type="component" value="Unassembled WGS sequence"/>
</dbReference>
<dbReference type="Pfam" id="PF00437">
    <property type="entry name" value="T2SSE"/>
    <property type="match status" value="1"/>
</dbReference>
<dbReference type="AlphaFoldDB" id="A0A5C5V590"/>
<keyword evidence="4" id="KW-0812">Transmembrane</keyword>
<keyword evidence="3" id="KW-0067">ATP-binding</keyword>
<dbReference type="EMBL" id="SJPF01000003">
    <property type="protein sequence ID" value="TWT32895.1"/>
    <property type="molecule type" value="Genomic_DNA"/>
</dbReference>
<dbReference type="SUPFAM" id="SSF52540">
    <property type="entry name" value="P-loop containing nucleoside triphosphate hydrolases"/>
    <property type="match status" value="1"/>
</dbReference>
<dbReference type="Gene3D" id="3.30.450.90">
    <property type="match status" value="1"/>
</dbReference>
<evidence type="ECO:0000256" key="2">
    <source>
        <dbReference type="ARBA" id="ARBA00022741"/>
    </source>
</evidence>
<keyword evidence="4" id="KW-1133">Transmembrane helix</keyword>
<protein>
    <submittedName>
        <fullName evidence="6">Type II secretion system protein E</fullName>
    </submittedName>
</protein>
<dbReference type="GO" id="GO:0005886">
    <property type="term" value="C:plasma membrane"/>
    <property type="evidence" value="ECO:0007669"/>
    <property type="project" value="TreeGrafter"/>
</dbReference>
<dbReference type="PANTHER" id="PTHR30258:SF2">
    <property type="entry name" value="COMG OPERON PROTEIN 1"/>
    <property type="match status" value="1"/>
</dbReference>
<dbReference type="InterPro" id="IPR001482">
    <property type="entry name" value="T2SS/T4SS_dom"/>
</dbReference>
<evidence type="ECO:0000313" key="6">
    <source>
        <dbReference type="EMBL" id="TWT32895.1"/>
    </source>
</evidence>
<dbReference type="GO" id="GO:0005524">
    <property type="term" value="F:ATP binding"/>
    <property type="evidence" value="ECO:0007669"/>
    <property type="project" value="UniProtKB-KW"/>
</dbReference>
<dbReference type="RefSeq" id="WP_146432264.1">
    <property type="nucleotide sequence ID" value="NZ_SJPF01000003.1"/>
</dbReference>
<keyword evidence="2" id="KW-0547">Nucleotide-binding</keyword>
<gene>
    <name evidence="6" type="primary">epsE_1</name>
    <name evidence="6" type="ORF">Enr8_27020</name>
</gene>
<comment type="caution">
    <text evidence="6">The sequence shown here is derived from an EMBL/GenBank/DDBJ whole genome shotgun (WGS) entry which is preliminary data.</text>
</comment>
<evidence type="ECO:0000256" key="1">
    <source>
        <dbReference type="ARBA" id="ARBA00006611"/>
    </source>
</evidence>
<feature type="transmembrane region" description="Helical" evidence="4">
    <location>
        <begin position="71"/>
        <end position="91"/>
    </location>
</feature>
<sequence length="604" mass="67232">MLRISSLILIAVVLATVLTGPLYLHAQEGEAAPAAAEPAAAQPAAQASTPAPKPDGLRVNEPGEYGFVNPLFLLMYWALFLCWVYSTTWISQDTEVLKLPQARWVSLNFWPFFLLSWAFVALVPFFLGFPFAIALYAVPLGMYVSKRNALVDPHLRVLTRDHIRFVISRLSGGKMDAERKEPWQMGPRVELIAQGASGETNNANLYNARKASDAYVWVKELVAEVHERRANKILMDYGKDSVQMKYFIDGVWHAGEARDRESSDLMLVLMKLIAALKPEDRRSRQQGTFGANYENAKYTCNISSQGVPTGERVLLEFSGNDRKLATLVELGMREKLLEDVKEAMLASHGMFIFSARPEGGLSTLFSLGIGSTDRLVRDFAGLEKTTSKEPEILNVGLVEYDPAKETQETHLPSLLRKQPDVLVFREIDNAVAMEVLLERAEEKNLVFTSTRAKEAVEAILRVMAIGAEPKAFAKAISASLNMRLCRRLCDKCREPFQPTPQMLQKLGIPAGRVDTLYRAGKPDPEDPKSICTKCGGIGYYGRVGIFEFVKVDDRFRKALMKQPRLETLRAAAKQAGNRTMQEEGILLAVSGVTSLEEIGRALKE</sequence>
<accession>A0A5C5V590</accession>
<dbReference type="InterPro" id="IPR027417">
    <property type="entry name" value="P-loop_NTPase"/>
</dbReference>
<dbReference type="PANTHER" id="PTHR30258">
    <property type="entry name" value="TYPE II SECRETION SYSTEM PROTEIN GSPE-RELATED"/>
    <property type="match status" value="1"/>
</dbReference>
<name>A0A5C5V590_9BACT</name>
<organism evidence="6 7">
    <name type="scientific">Blastopirellula retiformator</name>
    <dbReference type="NCBI Taxonomy" id="2527970"/>
    <lineage>
        <taxon>Bacteria</taxon>
        <taxon>Pseudomonadati</taxon>
        <taxon>Planctomycetota</taxon>
        <taxon>Planctomycetia</taxon>
        <taxon>Pirellulales</taxon>
        <taxon>Pirellulaceae</taxon>
        <taxon>Blastopirellula</taxon>
    </lineage>
</organism>
<comment type="similarity">
    <text evidence="1">Belongs to the GSP E family.</text>
</comment>
<feature type="transmembrane region" description="Helical" evidence="4">
    <location>
        <begin position="112"/>
        <end position="138"/>
    </location>
</feature>
<dbReference type="OrthoDB" id="244550at2"/>
<dbReference type="Gene3D" id="3.40.50.300">
    <property type="entry name" value="P-loop containing nucleotide triphosphate hydrolases"/>
    <property type="match status" value="1"/>
</dbReference>
<feature type="domain" description="Bacterial type II secretion system protein E" evidence="5">
    <location>
        <begin position="218"/>
        <end position="599"/>
    </location>
</feature>